<keyword evidence="7" id="KW-1185">Reference proteome</keyword>
<dbReference type="OrthoDB" id="9813412at2"/>
<dbReference type="InterPro" id="IPR036890">
    <property type="entry name" value="HATPase_C_sf"/>
</dbReference>
<accession>A0A2R5F9J3</accession>
<evidence type="ECO:0000313" key="6">
    <source>
        <dbReference type="EMBL" id="GBG14867.1"/>
    </source>
</evidence>
<dbReference type="SUPFAM" id="SSF55874">
    <property type="entry name" value="ATPase domain of HSP90 chaperone/DNA topoisomerase II/histidine kinase"/>
    <property type="match status" value="1"/>
</dbReference>
<dbReference type="PANTHER" id="PTHR24421">
    <property type="entry name" value="NITRATE/NITRITE SENSOR PROTEIN NARX-RELATED"/>
    <property type="match status" value="1"/>
</dbReference>
<dbReference type="GO" id="GO:0046983">
    <property type="term" value="F:protein dimerization activity"/>
    <property type="evidence" value="ECO:0007669"/>
    <property type="project" value="InterPro"/>
</dbReference>
<keyword evidence="3" id="KW-0902">Two-component regulatory system</keyword>
<dbReference type="PROSITE" id="PS50109">
    <property type="entry name" value="HIS_KIN"/>
    <property type="match status" value="1"/>
</dbReference>
<name>A0A2R5F9J3_9PROT</name>
<feature type="compositionally biased region" description="Polar residues" evidence="4">
    <location>
        <begin position="1"/>
        <end position="19"/>
    </location>
</feature>
<dbReference type="Pfam" id="PF02518">
    <property type="entry name" value="HATPase_c"/>
    <property type="match status" value="1"/>
</dbReference>
<dbReference type="AlphaFoldDB" id="A0A2R5F9J3"/>
<evidence type="ECO:0000256" key="3">
    <source>
        <dbReference type="ARBA" id="ARBA00023012"/>
    </source>
</evidence>
<dbReference type="Pfam" id="PF07730">
    <property type="entry name" value="HisKA_3"/>
    <property type="match status" value="1"/>
</dbReference>
<dbReference type="InterPro" id="IPR005467">
    <property type="entry name" value="His_kinase_dom"/>
</dbReference>
<dbReference type="GO" id="GO:0000155">
    <property type="term" value="F:phosphorelay sensor kinase activity"/>
    <property type="evidence" value="ECO:0007669"/>
    <property type="project" value="InterPro"/>
</dbReference>
<evidence type="ECO:0000256" key="2">
    <source>
        <dbReference type="ARBA" id="ARBA00022777"/>
    </source>
</evidence>
<dbReference type="Proteomes" id="UP000245081">
    <property type="component" value="Unassembled WGS sequence"/>
</dbReference>
<dbReference type="CDD" id="cd16917">
    <property type="entry name" value="HATPase_UhpB-NarQ-NarX-like"/>
    <property type="match status" value="1"/>
</dbReference>
<comment type="caution">
    <text evidence="6">The sequence shown here is derived from an EMBL/GenBank/DDBJ whole genome shotgun (WGS) entry which is preliminary data.</text>
</comment>
<dbReference type="InterPro" id="IPR003594">
    <property type="entry name" value="HATPase_dom"/>
</dbReference>
<keyword evidence="1" id="KW-0808">Transferase</keyword>
<feature type="region of interest" description="Disordered" evidence="4">
    <location>
        <begin position="1"/>
        <end position="22"/>
    </location>
</feature>
<dbReference type="RefSeq" id="WP_109016050.1">
    <property type="nucleotide sequence ID" value="NZ_BDOQ01000010.1"/>
</dbReference>
<proteinExistence type="predicted"/>
<dbReference type="InterPro" id="IPR050482">
    <property type="entry name" value="Sensor_HK_TwoCompSys"/>
</dbReference>
<organism evidence="6 7">
    <name type="scientific">Novimethylophilus kurashikiensis</name>
    <dbReference type="NCBI Taxonomy" id="1825523"/>
    <lineage>
        <taxon>Bacteria</taxon>
        <taxon>Pseudomonadati</taxon>
        <taxon>Pseudomonadota</taxon>
        <taxon>Betaproteobacteria</taxon>
        <taxon>Nitrosomonadales</taxon>
        <taxon>Methylophilaceae</taxon>
        <taxon>Novimethylophilus</taxon>
    </lineage>
</organism>
<evidence type="ECO:0000256" key="1">
    <source>
        <dbReference type="ARBA" id="ARBA00022679"/>
    </source>
</evidence>
<sequence>MEVAVTTSTMAQSRNQGRATVNPEIPNGVMRYLWSIPMPAWLMDRSGTVLLRNRQYSKLQQCPSTCDAQKCSELGNSCAKSLNPDLALQMRASHRKVVASQEPDVVEIDDKNGNIWCLMLFPVQGDELQVGGIAANISLEDRQQTENCQTQLRKLATEFQFIREEERAEVARNIHDHLGQEITVLKLAIHRLQSEVSASSVNIPSNITSQVSSLMKQVDAVMVSAKRIAYELKPDVLRTQGLAAASSNLVIEFCKRIGIRGNIEVCGEWTDPEPDMALQLYRSLQELLTNLAKHSKASSFFVRLQLLNNDYKLEVTDNGVGFPASVVAQVNQGGVGKSLGLRGFFERAAMYGGAVKLLTRPDIKGSSISLVLPVQRVIS</sequence>
<keyword evidence="2 6" id="KW-0418">Kinase</keyword>
<evidence type="ECO:0000256" key="4">
    <source>
        <dbReference type="SAM" id="MobiDB-lite"/>
    </source>
</evidence>
<reference evidence="6 7" key="1">
    <citation type="journal article" date="2018" name="Environ. Microbiol.">
        <title>Isolation and genomic characterization of Novimethylophilus kurashikiensis gen. nov. sp. nov., a new lanthanide-dependent methylotrophic species of Methylophilaceae.</title>
        <authorList>
            <person name="Lv H."/>
            <person name="Sahin N."/>
            <person name="Tani A."/>
        </authorList>
    </citation>
    <scope>NUCLEOTIDE SEQUENCE [LARGE SCALE GENOMIC DNA]</scope>
    <source>
        <strain evidence="6 7">La2-4</strain>
    </source>
</reference>
<dbReference type="PANTHER" id="PTHR24421:SF59">
    <property type="entry name" value="OXYGEN SENSOR HISTIDINE KINASE NREB"/>
    <property type="match status" value="1"/>
</dbReference>
<dbReference type="GO" id="GO:0016020">
    <property type="term" value="C:membrane"/>
    <property type="evidence" value="ECO:0007669"/>
    <property type="project" value="InterPro"/>
</dbReference>
<dbReference type="SMART" id="SM00387">
    <property type="entry name" value="HATPase_c"/>
    <property type="match status" value="1"/>
</dbReference>
<protein>
    <submittedName>
        <fullName evidence="6">Histidine kinase</fullName>
    </submittedName>
</protein>
<dbReference type="InterPro" id="IPR011712">
    <property type="entry name" value="Sig_transdc_His_kin_sub3_dim/P"/>
</dbReference>
<dbReference type="Gene3D" id="3.30.565.10">
    <property type="entry name" value="Histidine kinase-like ATPase, C-terminal domain"/>
    <property type="match status" value="1"/>
</dbReference>
<evidence type="ECO:0000313" key="7">
    <source>
        <dbReference type="Proteomes" id="UP000245081"/>
    </source>
</evidence>
<evidence type="ECO:0000259" key="5">
    <source>
        <dbReference type="PROSITE" id="PS50109"/>
    </source>
</evidence>
<gene>
    <name evidence="6" type="ORF">NMK_2468</name>
</gene>
<feature type="domain" description="Histidine kinase" evidence="5">
    <location>
        <begin position="279"/>
        <end position="376"/>
    </location>
</feature>
<dbReference type="Gene3D" id="1.20.5.1930">
    <property type="match status" value="1"/>
</dbReference>
<dbReference type="EMBL" id="BDOQ01000010">
    <property type="protein sequence ID" value="GBG14867.1"/>
    <property type="molecule type" value="Genomic_DNA"/>
</dbReference>